<comment type="similarity">
    <text evidence="1">Belongs to the phosphoribulokinase family.</text>
</comment>
<keyword evidence="5 9" id="KW-0418">Kinase</keyword>
<evidence type="ECO:0000256" key="6">
    <source>
        <dbReference type="ARBA" id="ARBA00022840"/>
    </source>
</evidence>
<comment type="catalytic activity">
    <reaction evidence="7">
        <text>D-ribulose 5-phosphate + ATP = D-ribulose 1,5-bisphosphate + ADP + H(+)</text>
        <dbReference type="Rhea" id="RHEA:19365"/>
        <dbReference type="ChEBI" id="CHEBI:15378"/>
        <dbReference type="ChEBI" id="CHEBI:30616"/>
        <dbReference type="ChEBI" id="CHEBI:57870"/>
        <dbReference type="ChEBI" id="CHEBI:58121"/>
        <dbReference type="ChEBI" id="CHEBI:456216"/>
        <dbReference type="EC" id="2.7.1.19"/>
    </reaction>
</comment>
<dbReference type="EMBL" id="AP021888">
    <property type="protein sequence ID" value="BBP42259.1"/>
    <property type="molecule type" value="Genomic_DNA"/>
</dbReference>
<accession>A0A6F8PJI5</accession>
<dbReference type="EC" id="2.7.1.19" evidence="2"/>
<evidence type="ECO:0000259" key="8">
    <source>
        <dbReference type="Pfam" id="PF00485"/>
    </source>
</evidence>
<dbReference type="KEGG" id="tzo:THMIRHAT_00050"/>
<dbReference type="Pfam" id="PF00485">
    <property type="entry name" value="PRK"/>
    <property type="match status" value="1"/>
</dbReference>
<dbReference type="RefSeq" id="WP_173289505.1">
    <property type="nucleotide sequence ID" value="NZ_AP021888.1"/>
</dbReference>
<keyword evidence="6" id="KW-0067">ATP-binding</keyword>
<dbReference type="GO" id="GO:0005524">
    <property type="term" value="F:ATP binding"/>
    <property type="evidence" value="ECO:0007669"/>
    <property type="project" value="UniProtKB-KW"/>
</dbReference>
<dbReference type="Proteomes" id="UP000501466">
    <property type="component" value="Chromosome"/>
</dbReference>
<reference evidence="10" key="1">
    <citation type="submission" date="2019-11" db="EMBL/GenBank/DDBJ databases">
        <title>Isolation and characterization of two novel species in the genus Thiomicrorhabdus.</title>
        <authorList>
            <person name="Mochizuki J."/>
            <person name="Kojima H."/>
            <person name="Fukui M."/>
        </authorList>
    </citation>
    <scope>NUCLEOTIDE SEQUENCE [LARGE SCALE GENOMIC DNA]</scope>
    <source>
        <strain evidence="10">AkT22</strain>
    </source>
</reference>
<keyword evidence="4" id="KW-0547">Nucleotide-binding</keyword>
<dbReference type="SUPFAM" id="SSF52540">
    <property type="entry name" value="P-loop containing nucleoside triphosphate hydrolases"/>
    <property type="match status" value="1"/>
</dbReference>
<evidence type="ECO:0000313" key="9">
    <source>
        <dbReference type="EMBL" id="BBP42259.1"/>
    </source>
</evidence>
<name>A0A6F8PJI5_9GAMM</name>
<evidence type="ECO:0000256" key="3">
    <source>
        <dbReference type="ARBA" id="ARBA00022679"/>
    </source>
</evidence>
<gene>
    <name evidence="9" type="primary">prk</name>
    <name evidence="9" type="ORF">THMIRHAT_00050</name>
</gene>
<dbReference type="InterPro" id="IPR006082">
    <property type="entry name" value="PRK"/>
</dbReference>
<sequence>MSVEHPIVSVTGSSGAGTSFVKRAVEAIFKREGLNAAIIEGDSFHKYSRMEMRAKVAESKANGGPVLTHFSEYANEFQKLEALFAEYKKSATGKRRYYIHSDEEAAEHNARLGTNLSTGEFTPWEDLPADTDILFYEGLHGMVKRMDHGPEEGKYNVAQHVDLGIGVAPVVNIEWMQKIYRDTSERPYTVQQVRDTIMERMDDYIEYILPQFHRTHINFQRIPLVDTSDPFSTQTEIAPMGPSPENSLVITHVRHKDIEDLSLIVDKIEGAWLQNETTMICSGTKMVEAMDLIMTPIIQNLITKKRAAMARLAAK</sequence>
<evidence type="ECO:0000256" key="2">
    <source>
        <dbReference type="ARBA" id="ARBA00012042"/>
    </source>
</evidence>
<proteinExistence type="inferred from homology"/>
<evidence type="ECO:0000256" key="5">
    <source>
        <dbReference type="ARBA" id="ARBA00022777"/>
    </source>
</evidence>
<keyword evidence="10" id="KW-1185">Reference proteome</keyword>
<protein>
    <recommendedName>
        <fullName evidence="2">phosphoribulokinase</fullName>
        <ecNumber evidence="2">2.7.1.19</ecNumber>
    </recommendedName>
</protein>
<dbReference type="InterPro" id="IPR006083">
    <property type="entry name" value="PRK/URK"/>
</dbReference>
<feature type="domain" description="Phosphoribulokinase/uridine kinase" evidence="8">
    <location>
        <begin position="7"/>
        <end position="228"/>
    </location>
</feature>
<dbReference type="AlphaFoldDB" id="A0A6F8PJI5"/>
<organism evidence="9 10">
    <name type="scientific">Thiosulfativibrio zosterae</name>
    <dbReference type="NCBI Taxonomy" id="2675053"/>
    <lineage>
        <taxon>Bacteria</taxon>
        <taxon>Pseudomonadati</taxon>
        <taxon>Pseudomonadota</taxon>
        <taxon>Gammaproteobacteria</taxon>
        <taxon>Thiotrichales</taxon>
        <taxon>Piscirickettsiaceae</taxon>
        <taxon>Thiosulfativibrio</taxon>
    </lineage>
</organism>
<evidence type="ECO:0000256" key="4">
    <source>
        <dbReference type="ARBA" id="ARBA00022741"/>
    </source>
</evidence>
<dbReference type="InterPro" id="IPR027417">
    <property type="entry name" value="P-loop_NTPase"/>
</dbReference>
<evidence type="ECO:0000313" key="10">
    <source>
        <dbReference type="Proteomes" id="UP000501466"/>
    </source>
</evidence>
<evidence type="ECO:0000256" key="7">
    <source>
        <dbReference type="ARBA" id="ARBA00047663"/>
    </source>
</evidence>
<dbReference type="GO" id="GO:0005975">
    <property type="term" value="P:carbohydrate metabolic process"/>
    <property type="evidence" value="ECO:0007669"/>
    <property type="project" value="InterPro"/>
</dbReference>
<dbReference type="PRINTS" id="PR00478">
    <property type="entry name" value="PHRIBLKINASE"/>
</dbReference>
<dbReference type="Gene3D" id="3.40.50.300">
    <property type="entry name" value="P-loop containing nucleotide triphosphate hydrolases"/>
    <property type="match status" value="1"/>
</dbReference>
<dbReference type="NCBIfam" id="NF011997">
    <property type="entry name" value="PRK15453.1"/>
    <property type="match status" value="1"/>
</dbReference>
<dbReference type="GO" id="GO:0008974">
    <property type="term" value="F:phosphoribulokinase activity"/>
    <property type="evidence" value="ECO:0007669"/>
    <property type="project" value="UniProtKB-EC"/>
</dbReference>
<keyword evidence="3" id="KW-0808">Transferase</keyword>
<evidence type="ECO:0000256" key="1">
    <source>
        <dbReference type="ARBA" id="ARBA00009719"/>
    </source>
</evidence>